<dbReference type="InterPro" id="IPR013656">
    <property type="entry name" value="PAS_4"/>
</dbReference>
<dbReference type="KEGG" id="aar:Acear_1259"/>
<dbReference type="SMART" id="SM00387">
    <property type="entry name" value="HATPase_c"/>
    <property type="match status" value="1"/>
</dbReference>
<feature type="domain" description="PAS" evidence="14">
    <location>
        <begin position="334"/>
        <end position="405"/>
    </location>
</feature>
<feature type="domain" description="PAS" evidence="14">
    <location>
        <begin position="216"/>
        <end position="262"/>
    </location>
</feature>
<proteinExistence type="predicted"/>
<dbReference type="eggNOG" id="COG2202">
    <property type="taxonomic scope" value="Bacteria"/>
</dbReference>
<evidence type="ECO:0000256" key="11">
    <source>
        <dbReference type="ARBA" id="ARBA00023136"/>
    </source>
</evidence>
<keyword evidence="12" id="KW-1133">Transmembrane helix</keyword>
<dbReference type="OrthoDB" id="9813394at2"/>
<dbReference type="SMART" id="SM00086">
    <property type="entry name" value="PAC"/>
    <property type="match status" value="3"/>
</dbReference>
<dbReference type="InterPro" id="IPR000014">
    <property type="entry name" value="PAS"/>
</dbReference>
<dbReference type="RefSeq" id="WP_013278221.1">
    <property type="nucleotide sequence ID" value="NC_014378.1"/>
</dbReference>
<dbReference type="PROSITE" id="PS50109">
    <property type="entry name" value="HIS_KIN"/>
    <property type="match status" value="1"/>
</dbReference>
<dbReference type="CDD" id="cd16922">
    <property type="entry name" value="HATPase_EvgS-ArcB-TorS-like"/>
    <property type="match status" value="1"/>
</dbReference>
<dbReference type="FunFam" id="3.30.565.10:FF:000023">
    <property type="entry name" value="PAS domain-containing sensor histidine kinase"/>
    <property type="match status" value="1"/>
</dbReference>
<dbReference type="GO" id="GO:0000155">
    <property type="term" value="F:phosphorelay sensor kinase activity"/>
    <property type="evidence" value="ECO:0007669"/>
    <property type="project" value="InterPro"/>
</dbReference>
<dbReference type="PROSITE" id="PS50112">
    <property type="entry name" value="PAS"/>
    <property type="match status" value="3"/>
</dbReference>
<feature type="domain" description="PAC" evidence="15">
    <location>
        <begin position="407"/>
        <end position="459"/>
    </location>
</feature>
<evidence type="ECO:0000256" key="6">
    <source>
        <dbReference type="ARBA" id="ARBA00022679"/>
    </source>
</evidence>
<dbReference type="SUPFAM" id="SSF55785">
    <property type="entry name" value="PYP-like sensor domain (PAS domain)"/>
    <property type="match status" value="3"/>
</dbReference>
<evidence type="ECO:0000256" key="4">
    <source>
        <dbReference type="ARBA" id="ARBA00022475"/>
    </source>
</evidence>
<keyword evidence="8 16" id="KW-0418">Kinase</keyword>
<keyword evidence="7" id="KW-0547">Nucleotide-binding</keyword>
<evidence type="ECO:0000256" key="9">
    <source>
        <dbReference type="ARBA" id="ARBA00022840"/>
    </source>
</evidence>
<evidence type="ECO:0000313" key="16">
    <source>
        <dbReference type="EMBL" id="ADL12775.1"/>
    </source>
</evidence>
<dbReference type="PANTHER" id="PTHR43047">
    <property type="entry name" value="TWO-COMPONENT HISTIDINE PROTEIN KINASE"/>
    <property type="match status" value="1"/>
</dbReference>
<dbReference type="EMBL" id="CP002105">
    <property type="protein sequence ID" value="ADL12775.1"/>
    <property type="molecule type" value="Genomic_DNA"/>
</dbReference>
<dbReference type="InterPro" id="IPR036097">
    <property type="entry name" value="HisK_dim/P_sf"/>
</dbReference>
<comment type="catalytic activity">
    <reaction evidence="1">
        <text>ATP + protein L-histidine = ADP + protein N-phospho-L-histidine.</text>
        <dbReference type="EC" id="2.7.13.3"/>
    </reaction>
</comment>
<evidence type="ECO:0000256" key="3">
    <source>
        <dbReference type="ARBA" id="ARBA00012438"/>
    </source>
</evidence>
<feature type="domain" description="PAS" evidence="14">
    <location>
        <begin position="93"/>
        <end position="163"/>
    </location>
</feature>
<organism evidence="16 17">
    <name type="scientific">Acetohalobium arabaticum (strain ATCC 49924 / DSM 5501 / Z-7288)</name>
    <dbReference type="NCBI Taxonomy" id="574087"/>
    <lineage>
        <taxon>Bacteria</taxon>
        <taxon>Bacillati</taxon>
        <taxon>Bacillota</taxon>
        <taxon>Clostridia</taxon>
        <taxon>Halanaerobiales</taxon>
        <taxon>Halobacteroidaceae</taxon>
        <taxon>Acetohalobium</taxon>
    </lineage>
</organism>
<dbReference type="AlphaFoldDB" id="D9QQI4"/>
<protein>
    <recommendedName>
        <fullName evidence="3">histidine kinase</fullName>
        <ecNumber evidence="3">2.7.13.3</ecNumber>
    </recommendedName>
</protein>
<keyword evidence="6" id="KW-0808">Transferase</keyword>
<dbReference type="InterPro" id="IPR001610">
    <property type="entry name" value="PAC"/>
</dbReference>
<dbReference type="InterPro" id="IPR004358">
    <property type="entry name" value="Sig_transdc_His_kin-like_C"/>
</dbReference>
<dbReference type="Pfam" id="PF00512">
    <property type="entry name" value="HisKA"/>
    <property type="match status" value="1"/>
</dbReference>
<evidence type="ECO:0000313" key="17">
    <source>
        <dbReference type="Proteomes" id="UP000001661"/>
    </source>
</evidence>
<keyword evidence="4" id="KW-1003">Cell membrane</keyword>
<evidence type="ECO:0000256" key="7">
    <source>
        <dbReference type="ARBA" id="ARBA00022741"/>
    </source>
</evidence>
<dbReference type="SUPFAM" id="SSF55874">
    <property type="entry name" value="ATPase domain of HSP90 chaperone/DNA topoisomerase II/histidine kinase"/>
    <property type="match status" value="1"/>
</dbReference>
<accession>D9QQI4</accession>
<dbReference type="InterPro" id="IPR005467">
    <property type="entry name" value="His_kinase_dom"/>
</dbReference>
<dbReference type="eggNOG" id="COG5002">
    <property type="taxonomic scope" value="Bacteria"/>
</dbReference>
<dbReference type="Pfam" id="PF02518">
    <property type="entry name" value="HATPase_c"/>
    <property type="match status" value="1"/>
</dbReference>
<evidence type="ECO:0000259" key="15">
    <source>
        <dbReference type="PROSITE" id="PS50113"/>
    </source>
</evidence>
<dbReference type="InterPro" id="IPR036890">
    <property type="entry name" value="HATPase_C_sf"/>
</dbReference>
<dbReference type="InterPro" id="IPR003661">
    <property type="entry name" value="HisK_dim/P_dom"/>
</dbReference>
<dbReference type="NCBIfam" id="TIGR00229">
    <property type="entry name" value="sensory_box"/>
    <property type="match status" value="3"/>
</dbReference>
<keyword evidence="10" id="KW-0902">Two-component regulatory system</keyword>
<reference evidence="16 17" key="1">
    <citation type="journal article" date="2010" name="Stand. Genomic Sci.">
        <title>Complete genome sequence of Acetohalobium arabaticum type strain (Z-7288).</title>
        <authorList>
            <person name="Sikorski J."/>
            <person name="Lapidus A."/>
            <person name="Chertkov O."/>
            <person name="Lucas S."/>
            <person name="Copeland A."/>
            <person name="Glavina Del Rio T."/>
            <person name="Nolan M."/>
            <person name="Tice H."/>
            <person name="Cheng J.F."/>
            <person name="Han C."/>
            <person name="Brambilla E."/>
            <person name="Pitluck S."/>
            <person name="Liolios K."/>
            <person name="Ivanova N."/>
            <person name="Mavromatis K."/>
            <person name="Mikhailova N."/>
            <person name="Pati A."/>
            <person name="Bruce D."/>
            <person name="Detter C."/>
            <person name="Tapia R."/>
            <person name="Goodwin L."/>
            <person name="Chen A."/>
            <person name="Palaniappan K."/>
            <person name="Land M."/>
            <person name="Hauser L."/>
            <person name="Chang Y.J."/>
            <person name="Jeffries C.D."/>
            <person name="Rohde M."/>
            <person name="Goker M."/>
            <person name="Spring S."/>
            <person name="Woyke T."/>
            <person name="Bristow J."/>
            <person name="Eisen J.A."/>
            <person name="Markowitz V."/>
            <person name="Hugenholtz P."/>
            <person name="Kyrpides N.C."/>
            <person name="Klenk H.P."/>
        </authorList>
    </citation>
    <scope>NUCLEOTIDE SEQUENCE [LARGE SCALE GENOMIC DNA]</scope>
    <source>
        <strain evidence="17">ATCC 49924 / DSM 5501 / Z-7288</strain>
    </source>
</reference>
<dbReference type="STRING" id="574087.Acear_1259"/>
<feature type="domain" description="PAC" evidence="15">
    <location>
        <begin position="286"/>
        <end position="333"/>
    </location>
</feature>
<dbReference type="Gene3D" id="1.10.287.130">
    <property type="match status" value="1"/>
</dbReference>
<dbReference type="PROSITE" id="PS50113">
    <property type="entry name" value="PAC"/>
    <property type="match status" value="3"/>
</dbReference>
<dbReference type="Pfam" id="PF08448">
    <property type="entry name" value="PAS_4"/>
    <property type="match status" value="1"/>
</dbReference>
<feature type="domain" description="Histidine kinase" evidence="13">
    <location>
        <begin position="469"/>
        <end position="691"/>
    </location>
</feature>
<dbReference type="eggNOG" id="COG2205">
    <property type="taxonomic scope" value="Bacteria"/>
</dbReference>
<evidence type="ECO:0000256" key="2">
    <source>
        <dbReference type="ARBA" id="ARBA00004236"/>
    </source>
</evidence>
<evidence type="ECO:0000259" key="14">
    <source>
        <dbReference type="PROSITE" id="PS50112"/>
    </source>
</evidence>
<dbReference type="SMART" id="SM00388">
    <property type="entry name" value="HisKA"/>
    <property type="match status" value="1"/>
</dbReference>
<dbReference type="CDD" id="cd00130">
    <property type="entry name" value="PAS"/>
    <property type="match status" value="3"/>
</dbReference>
<comment type="subcellular location">
    <subcellularLocation>
        <location evidence="2">Cell membrane</location>
    </subcellularLocation>
</comment>
<dbReference type="InterPro" id="IPR000700">
    <property type="entry name" value="PAS-assoc_C"/>
</dbReference>
<evidence type="ECO:0000259" key="13">
    <source>
        <dbReference type="PROSITE" id="PS50109"/>
    </source>
</evidence>
<dbReference type="SMART" id="SM00091">
    <property type="entry name" value="PAS"/>
    <property type="match status" value="3"/>
</dbReference>
<evidence type="ECO:0000256" key="8">
    <source>
        <dbReference type="ARBA" id="ARBA00022777"/>
    </source>
</evidence>
<evidence type="ECO:0000256" key="12">
    <source>
        <dbReference type="SAM" id="Phobius"/>
    </source>
</evidence>
<dbReference type="Gene3D" id="3.30.450.20">
    <property type="entry name" value="PAS domain"/>
    <property type="match status" value="3"/>
</dbReference>
<sequence>MKKLNVESDISKLKYLVIIFGLSIFFIAPYLSLSLQGISCMILVGLGAYFGHLKGGIVAAFLLSQGLVFGALFKYQSYLRERLKEQSLELTMEKDKLNKILYTTMDGFLILNTEGEIIEANKSYQEMIGYSREELLEMTIDDIDITKNKEEVKDHMERIMTDEQDRFETKCSCKNGEVIDVEVSTTYIDDLEEPIFVSFDRDITERKKTEQTLKESEAKFRSYIDNAPYGVFVINSRGEYIEVNEAACELSGYSKEELLNMSIEDVTVDRQKAKRHLVQLLEVGELSLEIMLLKKDGSKFHANINAVKASENRLLGFVEDITARKEAEEKVKEERDKLQKYFDITEVIVVNLDRTGKVELLNRKGCEILGVKEEEVLGHDWTENFVKEEDSAETKQIINSLLEGEIINDKNRIITKSGEERKILWHNAVLKDEQSQMNKILSTGIDITEVESLKEKVAYNKLKMEFFANISHEFRTPLNLIFSAQQMLEMYQKKLEPEQSSKMGKYTTIIKQNGRRLLRLANNLIDITKMDSGSFELELENCNIVSLVRKVACSVAEHIEYKELEFEFDSEIEEKIIACDPFNIERVILNLLSNAVKFTDIGDKVSVNIYTEEGKVLISVKDTGIGISQEKQELIFKRFGQADKSFTRSNEGTGIGLSIVKSIVELHNGQISVESEEGVGSEFIIELSDRKLAEGSSFQTNDRYNSQEIIDRIDVEFADIYDL</sequence>
<gene>
    <name evidence="16" type="ordered locus">Acear_1259</name>
</gene>
<dbReference type="CDD" id="cd00082">
    <property type="entry name" value="HisKA"/>
    <property type="match status" value="1"/>
</dbReference>
<dbReference type="HOGENOM" id="CLU_000445_89_20_9"/>
<feature type="transmembrane region" description="Helical" evidence="12">
    <location>
        <begin position="12"/>
        <end position="33"/>
    </location>
</feature>
<name>D9QQI4_ACEAZ</name>
<dbReference type="InterPro" id="IPR035965">
    <property type="entry name" value="PAS-like_dom_sf"/>
</dbReference>
<dbReference type="InterPro" id="IPR003594">
    <property type="entry name" value="HATPase_dom"/>
</dbReference>
<keyword evidence="9" id="KW-0067">ATP-binding</keyword>
<dbReference type="Proteomes" id="UP000001661">
    <property type="component" value="Chromosome"/>
</dbReference>
<evidence type="ECO:0000256" key="10">
    <source>
        <dbReference type="ARBA" id="ARBA00023012"/>
    </source>
</evidence>
<keyword evidence="11 12" id="KW-0472">Membrane</keyword>
<dbReference type="EC" id="2.7.13.3" evidence="3"/>
<keyword evidence="5" id="KW-0597">Phosphoprotein</keyword>
<dbReference type="Gene3D" id="3.30.565.10">
    <property type="entry name" value="Histidine kinase-like ATPase, C-terminal domain"/>
    <property type="match status" value="1"/>
</dbReference>
<dbReference type="Pfam" id="PF13426">
    <property type="entry name" value="PAS_9"/>
    <property type="match status" value="2"/>
</dbReference>
<dbReference type="SUPFAM" id="SSF47384">
    <property type="entry name" value="Homodimeric domain of signal transducing histidine kinase"/>
    <property type="match status" value="1"/>
</dbReference>
<dbReference type="GO" id="GO:0005524">
    <property type="term" value="F:ATP binding"/>
    <property type="evidence" value="ECO:0007669"/>
    <property type="project" value="UniProtKB-KW"/>
</dbReference>
<dbReference type="GO" id="GO:0005886">
    <property type="term" value="C:plasma membrane"/>
    <property type="evidence" value="ECO:0007669"/>
    <property type="project" value="UniProtKB-SubCell"/>
</dbReference>
<keyword evidence="12" id="KW-0812">Transmembrane</keyword>
<dbReference type="PRINTS" id="PR00344">
    <property type="entry name" value="BCTRLSENSOR"/>
</dbReference>
<evidence type="ECO:0000256" key="1">
    <source>
        <dbReference type="ARBA" id="ARBA00000085"/>
    </source>
</evidence>
<feature type="domain" description="PAC" evidence="15">
    <location>
        <begin position="161"/>
        <end position="215"/>
    </location>
</feature>
<keyword evidence="17" id="KW-1185">Reference proteome</keyword>
<evidence type="ECO:0000256" key="5">
    <source>
        <dbReference type="ARBA" id="ARBA00022553"/>
    </source>
</evidence>